<evidence type="ECO:0000313" key="3">
    <source>
        <dbReference type="Proteomes" id="UP001224418"/>
    </source>
</evidence>
<keyword evidence="3" id="KW-1185">Reference proteome</keyword>
<protein>
    <recommendedName>
        <fullName evidence="1">Knr4/Smi1-like domain-containing protein</fullName>
    </recommendedName>
</protein>
<dbReference type="Proteomes" id="UP001224418">
    <property type="component" value="Unassembled WGS sequence"/>
</dbReference>
<comment type="caution">
    <text evidence="2">The sequence shown here is derived from an EMBL/GenBank/DDBJ whole genome shotgun (WGS) entry which is preliminary data.</text>
</comment>
<dbReference type="SMART" id="SM00860">
    <property type="entry name" value="SMI1_KNR4"/>
    <property type="match status" value="1"/>
</dbReference>
<name>A0ABU0JTU1_HATLI</name>
<dbReference type="SUPFAM" id="SSF160631">
    <property type="entry name" value="SMI1/KNR4-like"/>
    <property type="match status" value="1"/>
</dbReference>
<reference evidence="2 3" key="1">
    <citation type="submission" date="2023-07" db="EMBL/GenBank/DDBJ databases">
        <title>Genomic Encyclopedia of Type Strains, Phase IV (KMG-IV): sequencing the most valuable type-strain genomes for metagenomic binning, comparative biology and taxonomic classification.</title>
        <authorList>
            <person name="Goeker M."/>
        </authorList>
    </citation>
    <scope>NUCLEOTIDE SEQUENCE [LARGE SCALE GENOMIC DNA]</scope>
    <source>
        <strain evidence="2 3">DSM 1400</strain>
    </source>
</reference>
<accession>A0ABU0JTU1</accession>
<organism evidence="2 3">
    <name type="scientific">Hathewaya limosa</name>
    <name type="common">Clostridium limosum</name>
    <dbReference type="NCBI Taxonomy" id="1536"/>
    <lineage>
        <taxon>Bacteria</taxon>
        <taxon>Bacillati</taxon>
        <taxon>Bacillota</taxon>
        <taxon>Clostridia</taxon>
        <taxon>Eubacteriales</taxon>
        <taxon>Clostridiaceae</taxon>
        <taxon>Hathewaya</taxon>
    </lineage>
</organism>
<dbReference type="EMBL" id="JAUSWN010000020">
    <property type="protein sequence ID" value="MDQ0480479.1"/>
    <property type="molecule type" value="Genomic_DNA"/>
</dbReference>
<sequence length="225" mass="25579">MNYSKLIKSLELLKETLNSSNSKVLFNVDVPATKEEIEETERKLGKQLPRSLKEFFFTVSKDINFFIDLDETLFKEIEKNKNLAYAGLFELNISLSGIIDAQDNIENWINSCFKDPEDAYDKVWHNKLGIMCIGNGDVIAFDLLSDKDEPTVVYLSHDDAEEHGWILGLSFESYIINYVGIACSGLEFFATAPFITDSKTGINMMCDNAIALRKLLGLPEEYLQY</sequence>
<feature type="domain" description="Knr4/Smi1-like" evidence="1">
    <location>
        <begin position="31"/>
        <end position="177"/>
    </location>
</feature>
<dbReference type="Gene3D" id="3.40.1580.10">
    <property type="entry name" value="SMI1/KNR4-like"/>
    <property type="match status" value="1"/>
</dbReference>
<proteinExistence type="predicted"/>
<dbReference type="RefSeq" id="WP_307356480.1">
    <property type="nucleotide sequence ID" value="NZ_BAAACJ010000035.1"/>
</dbReference>
<evidence type="ECO:0000259" key="1">
    <source>
        <dbReference type="SMART" id="SM00860"/>
    </source>
</evidence>
<evidence type="ECO:0000313" key="2">
    <source>
        <dbReference type="EMBL" id="MDQ0480479.1"/>
    </source>
</evidence>
<dbReference type="InterPro" id="IPR018958">
    <property type="entry name" value="Knr4/Smi1-like_dom"/>
</dbReference>
<dbReference type="Pfam" id="PF09346">
    <property type="entry name" value="SMI1_KNR4"/>
    <property type="match status" value="1"/>
</dbReference>
<gene>
    <name evidence="2" type="ORF">QOZ93_002227</name>
</gene>
<dbReference type="InterPro" id="IPR037883">
    <property type="entry name" value="Knr4/Smi1-like_sf"/>
</dbReference>